<dbReference type="InterPro" id="IPR037103">
    <property type="entry name" value="Tubulin/FtsZ-like_C"/>
</dbReference>
<gene>
    <name evidence="4" type="ORF">V6243_06870</name>
</gene>
<evidence type="ECO:0000256" key="2">
    <source>
        <dbReference type="ARBA" id="ARBA00023134"/>
    </source>
</evidence>
<dbReference type="Gene3D" id="3.30.1330.20">
    <property type="entry name" value="Tubulin/FtsZ, C-terminal domain"/>
    <property type="match status" value="1"/>
</dbReference>
<evidence type="ECO:0000313" key="4">
    <source>
        <dbReference type="EMBL" id="MEL0616551.1"/>
    </source>
</evidence>
<feature type="region of interest" description="Disordered" evidence="3">
    <location>
        <begin position="117"/>
        <end position="137"/>
    </location>
</feature>
<dbReference type="RefSeq" id="WP_341542209.1">
    <property type="nucleotide sequence ID" value="NZ_JBAKAP010000006.1"/>
</dbReference>
<sequence length="137" mass="14629">MSRTRMVTQFGMGTSIRSQNYTEAAARGIRDALWHNSLNVADAFGFPKEAMLIEVEIGVQQPDKVDSDALLGIFPYGQPSVKVVRGGLDVTKPDGSGVSVIANVALIVSFDMLASGTDMPEHPQASRQTRHPSGGQA</sequence>
<dbReference type="PANTHER" id="PTHR34784">
    <property type="entry name" value="50S RIBOSOMAL PROTEIN L34"/>
    <property type="match status" value="1"/>
</dbReference>
<accession>A0ABU9GDK2</accession>
<evidence type="ECO:0000313" key="5">
    <source>
        <dbReference type="Proteomes" id="UP001378242"/>
    </source>
</evidence>
<keyword evidence="5" id="KW-1185">Reference proteome</keyword>
<organism evidence="4 5">
    <name type="scientific">Cobetia marina</name>
    <name type="common">Deleya marina</name>
    <dbReference type="NCBI Taxonomy" id="28258"/>
    <lineage>
        <taxon>Bacteria</taxon>
        <taxon>Pseudomonadati</taxon>
        <taxon>Pseudomonadota</taxon>
        <taxon>Gammaproteobacteria</taxon>
        <taxon>Oceanospirillales</taxon>
        <taxon>Halomonadaceae</taxon>
        <taxon>Cobetia</taxon>
    </lineage>
</organism>
<proteinExistence type="predicted"/>
<dbReference type="EMBL" id="JBAKAP010000006">
    <property type="protein sequence ID" value="MEL0616551.1"/>
    <property type="molecule type" value="Genomic_DNA"/>
</dbReference>
<reference evidence="4 5" key="1">
    <citation type="submission" date="2024-02" db="EMBL/GenBank/DDBJ databases">
        <title>Bacteria isolated from the canopy kelp, Nereocystis luetkeana.</title>
        <authorList>
            <person name="Pfister C.A."/>
            <person name="Younker I.T."/>
            <person name="Light S.H."/>
        </authorList>
    </citation>
    <scope>NUCLEOTIDE SEQUENCE [LARGE SCALE GENOMIC DNA]</scope>
    <source>
        <strain evidence="4 5">TI.5.07</strain>
    </source>
</reference>
<comment type="caution">
    <text evidence="4">The sequence shown here is derived from an EMBL/GenBank/DDBJ whole genome shotgun (WGS) entry which is preliminary data.</text>
</comment>
<keyword evidence="2" id="KW-0342">GTP-binding</keyword>
<dbReference type="Pfam" id="PF09585">
    <property type="entry name" value="Lin0512_fam"/>
    <property type="match status" value="1"/>
</dbReference>
<name>A0ABU9GDK2_COBMA</name>
<evidence type="ECO:0000256" key="3">
    <source>
        <dbReference type="SAM" id="MobiDB-lite"/>
    </source>
</evidence>
<protein>
    <submittedName>
        <fullName evidence="4">Lin0512 family protein</fullName>
    </submittedName>
</protein>
<evidence type="ECO:0000256" key="1">
    <source>
        <dbReference type="ARBA" id="ARBA00022741"/>
    </source>
</evidence>
<dbReference type="Proteomes" id="UP001378242">
    <property type="component" value="Unassembled WGS sequence"/>
</dbReference>
<dbReference type="PANTHER" id="PTHR34784:SF1">
    <property type="entry name" value="50S RIBOSOMAL PROTEIN L34"/>
    <property type="match status" value="1"/>
</dbReference>
<dbReference type="InterPro" id="IPR011719">
    <property type="entry name" value="CHP02058"/>
</dbReference>
<keyword evidence="1" id="KW-0547">Nucleotide-binding</keyword>